<dbReference type="GO" id="GO:0005737">
    <property type="term" value="C:cytoplasm"/>
    <property type="evidence" value="ECO:0007669"/>
    <property type="project" value="TreeGrafter"/>
</dbReference>
<evidence type="ECO:0000256" key="9">
    <source>
        <dbReference type="ARBA" id="ARBA00048793"/>
    </source>
</evidence>
<evidence type="ECO:0000259" key="11">
    <source>
        <dbReference type="Pfam" id="PF02558"/>
    </source>
</evidence>
<keyword evidence="6 10" id="KW-0521">NADP</keyword>
<name>A0A443Z765_9GAMM</name>
<evidence type="ECO:0000256" key="3">
    <source>
        <dbReference type="ARBA" id="ARBA00013014"/>
    </source>
</evidence>
<dbReference type="Pfam" id="PF08546">
    <property type="entry name" value="ApbA_C"/>
    <property type="match status" value="1"/>
</dbReference>
<sequence>MHWAVIGTGAIGSLMAVNLRRIGEHVSIKPRHANHSSISIIHNAHSYEFSTTTLPLTQPTQIFAAVKAYQVEALLQELSQAPLPEGSSLIISYNGMLDNESMIMPERALHWVTTHGAYRHENEVVHAGMGESWLGWAQVERASSSRPAEVFSALNNALPLLNWSPAINQRRWQKLAVNCLINAFTVIHNCRNGELLQHHLHHDQLVVAEEICWLAQHRGVQLVPEKLVQQAHQVVKNTANNFSSMLMDVRQRRQTEIDYLNGFVARQSAVAGRAAPANEKLWRQVQAISAF</sequence>
<feature type="domain" description="Ketopantoate reductase N-terminal" evidence="11">
    <location>
        <begin position="3"/>
        <end position="135"/>
    </location>
</feature>
<dbReference type="InterPro" id="IPR013328">
    <property type="entry name" value="6PGD_dom2"/>
</dbReference>
<dbReference type="EMBL" id="RSFE01000001">
    <property type="protein sequence ID" value="RWU12699.1"/>
    <property type="molecule type" value="Genomic_DNA"/>
</dbReference>
<dbReference type="Proteomes" id="UP000288789">
    <property type="component" value="Unassembled WGS sequence"/>
</dbReference>
<evidence type="ECO:0000256" key="2">
    <source>
        <dbReference type="ARBA" id="ARBA00007870"/>
    </source>
</evidence>
<dbReference type="InterPro" id="IPR013332">
    <property type="entry name" value="KPR_N"/>
</dbReference>
<keyword evidence="7 10" id="KW-0560">Oxidoreductase</keyword>
<dbReference type="UniPathway" id="UPA00028">
    <property type="reaction ID" value="UER00004"/>
</dbReference>
<comment type="pathway">
    <text evidence="1 10">Cofactor biosynthesis; (R)-pantothenate biosynthesis; (R)-pantoate from 3-methyl-2-oxobutanoate: step 2/2.</text>
</comment>
<gene>
    <name evidence="13" type="ORF">EGC76_00265</name>
</gene>
<evidence type="ECO:0000256" key="8">
    <source>
        <dbReference type="ARBA" id="ARBA00032024"/>
    </source>
</evidence>
<dbReference type="PANTHER" id="PTHR43765:SF2">
    <property type="entry name" value="2-DEHYDROPANTOATE 2-REDUCTASE"/>
    <property type="match status" value="1"/>
</dbReference>
<keyword evidence="14" id="KW-1185">Reference proteome</keyword>
<reference evidence="13 14" key="1">
    <citation type="submission" date="2018-12" db="EMBL/GenBank/DDBJ databases">
        <authorList>
            <person name="Li A."/>
            <person name="Zhang M."/>
            <person name="Zhu H."/>
        </authorList>
    </citation>
    <scope>NUCLEOTIDE SEQUENCE [LARGE SCALE GENOMIC DNA]</scope>
    <source>
        <strain evidence="13 14">R04H25</strain>
    </source>
</reference>
<dbReference type="InterPro" id="IPR003710">
    <property type="entry name" value="ApbA"/>
</dbReference>
<comment type="similarity">
    <text evidence="2 10">Belongs to the ketopantoate reductase family.</text>
</comment>
<evidence type="ECO:0000256" key="1">
    <source>
        <dbReference type="ARBA" id="ARBA00004994"/>
    </source>
</evidence>
<dbReference type="GO" id="GO:0008677">
    <property type="term" value="F:2-dehydropantoate 2-reductase activity"/>
    <property type="evidence" value="ECO:0007669"/>
    <property type="project" value="UniProtKB-EC"/>
</dbReference>
<dbReference type="NCBIfam" id="TIGR00745">
    <property type="entry name" value="apbA_panE"/>
    <property type="match status" value="1"/>
</dbReference>
<evidence type="ECO:0000313" key="13">
    <source>
        <dbReference type="EMBL" id="RWU12699.1"/>
    </source>
</evidence>
<dbReference type="Gene3D" id="1.10.1040.10">
    <property type="entry name" value="N-(1-d-carboxylethyl)-l-norvaline Dehydrogenase, domain 2"/>
    <property type="match status" value="1"/>
</dbReference>
<dbReference type="InterPro" id="IPR008927">
    <property type="entry name" value="6-PGluconate_DH-like_C_sf"/>
</dbReference>
<comment type="caution">
    <text evidence="13">The sequence shown here is derived from an EMBL/GenBank/DDBJ whole genome shotgun (WGS) entry which is preliminary data.</text>
</comment>
<dbReference type="AlphaFoldDB" id="A0A443Z765"/>
<protein>
    <recommendedName>
        <fullName evidence="4 10">2-dehydropantoate 2-reductase</fullName>
        <ecNumber evidence="3 10">1.1.1.169</ecNumber>
    </recommendedName>
    <alternativeName>
        <fullName evidence="8 10">Ketopantoate reductase</fullName>
    </alternativeName>
</protein>
<feature type="domain" description="Ketopantoate reductase C-terminal" evidence="12">
    <location>
        <begin position="167"/>
        <end position="288"/>
    </location>
</feature>
<dbReference type="SUPFAM" id="SSF51735">
    <property type="entry name" value="NAD(P)-binding Rossmann-fold domains"/>
    <property type="match status" value="1"/>
</dbReference>
<dbReference type="Gene3D" id="3.40.50.720">
    <property type="entry name" value="NAD(P)-binding Rossmann-like Domain"/>
    <property type="match status" value="1"/>
</dbReference>
<comment type="function">
    <text evidence="10">Catalyzes the NADPH-dependent reduction of ketopantoate into pantoic acid.</text>
</comment>
<dbReference type="Pfam" id="PF02558">
    <property type="entry name" value="ApbA"/>
    <property type="match status" value="1"/>
</dbReference>
<dbReference type="InterPro" id="IPR013752">
    <property type="entry name" value="KPA_reductase"/>
</dbReference>
<dbReference type="OrthoDB" id="6530772at2"/>
<evidence type="ECO:0000259" key="12">
    <source>
        <dbReference type="Pfam" id="PF08546"/>
    </source>
</evidence>
<dbReference type="GO" id="GO:0050661">
    <property type="term" value="F:NADP binding"/>
    <property type="evidence" value="ECO:0007669"/>
    <property type="project" value="TreeGrafter"/>
</dbReference>
<evidence type="ECO:0000256" key="7">
    <source>
        <dbReference type="ARBA" id="ARBA00023002"/>
    </source>
</evidence>
<dbReference type="InterPro" id="IPR050838">
    <property type="entry name" value="Ketopantoate_reductase"/>
</dbReference>
<evidence type="ECO:0000256" key="6">
    <source>
        <dbReference type="ARBA" id="ARBA00022857"/>
    </source>
</evidence>
<dbReference type="EC" id="1.1.1.169" evidence="3 10"/>
<evidence type="ECO:0000256" key="4">
    <source>
        <dbReference type="ARBA" id="ARBA00019465"/>
    </source>
</evidence>
<organism evidence="13 14">
    <name type="scientific">Pseudidiomarina gelatinasegens</name>
    <dbReference type="NCBI Taxonomy" id="2487740"/>
    <lineage>
        <taxon>Bacteria</taxon>
        <taxon>Pseudomonadati</taxon>
        <taxon>Pseudomonadota</taxon>
        <taxon>Gammaproteobacteria</taxon>
        <taxon>Alteromonadales</taxon>
        <taxon>Idiomarinaceae</taxon>
        <taxon>Pseudidiomarina</taxon>
    </lineage>
</organism>
<dbReference type="SUPFAM" id="SSF48179">
    <property type="entry name" value="6-phosphogluconate dehydrogenase C-terminal domain-like"/>
    <property type="match status" value="1"/>
</dbReference>
<dbReference type="GO" id="GO:0015940">
    <property type="term" value="P:pantothenate biosynthetic process"/>
    <property type="evidence" value="ECO:0007669"/>
    <property type="project" value="UniProtKB-UniPathway"/>
</dbReference>
<accession>A0A443Z765</accession>
<proteinExistence type="inferred from homology"/>
<evidence type="ECO:0000256" key="5">
    <source>
        <dbReference type="ARBA" id="ARBA00022655"/>
    </source>
</evidence>
<dbReference type="RefSeq" id="WP_128351027.1">
    <property type="nucleotide sequence ID" value="NZ_RSFE01000001.1"/>
</dbReference>
<evidence type="ECO:0000256" key="10">
    <source>
        <dbReference type="RuleBase" id="RU362068"/>
    </source>
</evidence>
<evidence type="ECO:0000313" key="14">
    <source>
        <dbReference type="Proteomes" id="UP000288789"/>
    </source>
</evidence>
<dbReference type="InterPro" id="IPR036291">
    <property type="entry name" value="NAD(P)-bd_dom_sf"/>
</dbReference>
<dbReference type="PANTHER" id="PTHR43765">
    <property type="entry name" value="2-DEHYDROPANTOATE 2-REDUCTASE-RELATED"/>
    <property type="match status" value="1"/>
</dbReference>
<keyword evidence="5 10" id="KW-0566">Pantothenate biosynthesis</keyword>
<comment type="catalytic activity">
    <reaction evidence="9 10">
        <text>(R)-pantoate + NADP(+) = 2-dehydropantoate + NADPH + H(+)</text>
        <dbReference type="Rhea" id="RHEA:16233"/>
        <dbReference type="ChEBI" id="CHEBI:11561"/>
        <dbReference type="ChEBI" id="CHEBI:15378"/>
        <dbReference type="ChEBI" id="CHEBI:15980"/>
        <dbReference type="ChEBI" id="CHEBI:57783"/>
        <dbReference type="ChEBI" id="CHEBI:58349"/>
        <dbReference type="EC" id="1.1.1.169"/>
    </reaction>
</comment>